<proteinExistence type="predicted"/>
<dbReference type="KEGG" id="pcam:HNE05_08495"/>
<organism evidence="2 3">
    <name type="scientific">Aquipseudomonas campi</name>
    <dbReference type="NCBI Taxonomy" id="2731681"/>
    <lineage>
        <taxon>Bacteria</taxon>
        <taxon>Pseudomonadati</taxon>
        <taxon>Pseudomonadota</taxon>
        <taxon>Gammaproteobacteria</taxon>
        <taxon>Pseudomonadales</taxon>
        <taxon>Pseudomonadaceae</taxon>
        <taxon>Aquipseudomonas</taxon>
    </lineage>
</organism>
<dbReference type="InterPro" id="IPR025391">
    <property type="entry name" value="DUF4123"/>
</dbReference>
<evidence type="ECO:0000313" key="2">
    <source>
        <dbReference type="EMBL" id="QKE63399.1"/>
    </source>
</evidence>
<protein>
    <submittedName>
        <fullName evidence="2">DUF4123 domain-containing protein</fullName>
    </submittedName>
</protein>
<name>A0A6M8FHF7_9GAMM</name>
<evidence type="ECO:0000313" key="3">
    <source>
        <dbReference type="Proteomes" id="UP000501379"/>
    </source>
</evidence>
<sequence>MLLSARSARSAREVPVPSELFSIRDWLGAEWQEGQRLYVVMGNASEANPLQAYYQQASIILPRPIWSGTPYAGWQEVMPYLGELEIGSNFLDWIDEAPTQDWGWLAMSPHPPESVLDHLRSLTQVRMPDGAEVFFRFWDGSYWLPTLKHLGQEITQVLPTVHRYWVNGRAVQVDPVPLQPAKTYPWWQVPADLIATLMGEDPSTLVDNLMQWLREEHADLYFALPTPNLQLKVERHVRNGAMDDRLKQRLLALLEKETAR</sequence>
<dbReference type="Proteomes" id="UP000501379">
    <property type="component" value="Chromosome"/>
</dbReference>
<keyword evidence="3" id="KW-1185">Reference proteome</keyword>
<dbReference type="Pfam" id="PF13503">
    <property type="entry name" value="DUF4123"/>
    <property type="match status" value="1"/>
</dbReference>
<feature type="domain" description="DUF4123" evidence="1">
    <location>
        <begin position="37"/>
        <end position="153"/>
    </location>
</feature>
<evidence type="ECO:0000259" key="1">
    <source>
        <dbReference type="Pfam" id="PF13503"/>
    </source>
</evidence>
<reference evidence="2" key="1">
    <citation type="submission" date="2020-07" db="EMBL/GenBank/DDBJ databases">
        <title>Nitrate ammonifying Pseudomonas campi sp. nov. isolated from German agricultural grassland.</title>
        <authorList>
            <person name="Timsy T."/>
            <person name="Ulrich A."/>
            <person name="Spanner T."/>
            <person name="Foesel B."/>
            <person name="Kolb S."/>
            <person name="Horn M.A."/>
            <person name="Behrendt U."/>
        </authorList>
    </citation>
    <scope>NUCLEOTIDE SEQUENCE</scope>
    <source>
        <strain evidence="2">S1-A32-2</strain>
    </source>
</reference>
<accession>A0A6M8FHF7</accession>
<dbReference type="EMBL" id="CP053697">
    <property type="protein sequence ID" value="QKE63399.1"/>
    <property type="molecule type" value="Genomic_DNA"/>
</dbReference>
<dbReference type="AlphaFoldDB" id="A0A6M8FHF7"/>
<gene>
    <name evidence="2" type="ORF">HNE05_08495</name>
</gene>